<keyword evidence="1" id="KW-0812">Transmembrane</keyword>
<keyword evidence="1" id="KW-0472">Membrane</keyword>
<reference evidence="2 3" key="1">
    <citation type="submission" date="2018-07" db="EMBL/GenBank/DDBJ databases">
        <title>Chryseobacterium lacus sp. nov., isolated from lake water.</title>
        <authorList>
            <person name="Li C.-M."/>
        </authorList>
    </citation>
    <scope>NUCLEOTIDE SEQUENCE [LARGE SCALE GENOMIC DNA]</scope>
    <source>
        <strain evidence="2 3">YLOS41</strain>
    </source>
</reference>
<comment type="caution">
    <text evidence="2">The sequence shown here is derived from an EMBL/GenBank/DDBJ whole genome shotgun (WGS) entry which is preliminary data.</text>
</comment>
<dbReference type="OrthoDB" id="1099888at2"/>
<accession>A0A368MY51</accession>
<dbReference type="EMBL" id="QPIE01000004">
    <property type="protein sequence ID" value="RCU43128.1"/>
    <property type="molecule type" value="Genomic_DNA"/>
</dbReference>
<protein>
    <submittedName>
        <fullName evidence="2">DUF4190 domain-containing protein</fullName>
    </submittedName>
</protein>
<organism evidence="2 3">
    <name type="scientific">Chryseobacterium lacus</name>
    <dbReference type="NCBI Taxonomy" id="2058346"/>
    <lineage>
        <taxon>Bacteria</taxon>
        <taxon>Pseudomonadati</taxon>
        <taxon>Bacteroidota</taxon>
        <taxon>Flavobacteriia</taxon>
        <taxon>Flavobacteriales</taxon>
        <taxon>Weeksellaceae</taxon>
        <taxon>Chryseobacterium group</taxon>
        <taxon>Chryseobacterium</taxon>
    </lineage>
</organism>
<feature type="transmembrane region" description="Helical" evidence="1">
    <location>
        <begin position="12"/>
        <end position="42"/>
    </location>
</feature>
<dbReference type="Pfam" id="PF07666">
    <property type="entry name" value="MpPF26"/>
    <property type="match status" value="1"/>
</dbReference>
<keyword evidence="1" id="KW-1133">Transmembrane helix</keyword>
<accession>A0A429V407</accession>
<feature type="transmembrane region" description="Helical" evidence="1">
    <location>
        <begin position="67"/>
        <end position="92"/>
    </location>
</feature>
<evidence type="ECO:0000256" key="1">
    <source>
        <dbReference type="SAM" id="Phobius"/>
    </source>
</evidence>
<sequence length="111" mass="12263">MNQQKLPNATAVLILGITAFVGCLCTYGVVGLILAIVGLYLAGKDEKLYRQNPEMYSDYGNLKAGKILSLISLIMSILYILMMIIFLAMFGIESLTDPELMQERIRELGGQ</sequence>
<proteinExistence type="predicted"/>
<keyword evidence="3" id="KW-1185">Reference proteome</keyword>
<dbReference type="RefSeq" id="WP_114303715.1">
    <property type="nucleotide sequence ID" value="NZ_QPIE01000004.1"/>
</dbReference>
<dbReference type="AlphaFoldDB" id="A0A368MY51"/>
<name>A0A368MY51_9FLAO</name>
<dbReference type="Proteomes" id="UP000252172">
    <property type="component" value="Unassembled WGS sequence"/>
</dbReference>
<dbReference type="PROSITE" id="PS51257">
    <property type="entry name" value="PROKAR_LIPOPROTEIN"/>
    <property type="match status" value="1"/>
</dbReference>
<evidence type="ECO:0000313" key="2">
    <source>
        <dbReference type="EMBL" id="RCU43128.1"/>
    </source>
</evidence>
<dbReference type="NCBIfam" id="NF040945">
    <property type="entry name" value="CCC_membrane"/>
    <property type="match status" value="1"/>
</dbReference>
<gene>
    <name evidence="2" type="ORF">DQ356_06775</name>
</gene>
<evidence type="ECO:0000313" key="3">
    <source>
        <dbReference type="Proteomes" id="UP000252172"/>
    </source>
</evidence>
<dbReference type="InterPro" id="IPR011655">
    <property type="entry name" value="MpPF26"/>
</dbReference>